<dbReference type="EMBL" id="AP022560">
    <property type="protein sequence ID" value="BBX01856.1"/>
    <property type="molecule type" value="Genomic_DNA"/>
</dbReference>
<dbReference type="PANTHER" id="PTHR22916:SF3">
    <property type="entry name" value="UDP-GLCNAC:BETAGAL BETA-1,3-N-ACETYLGLUCOSAMINYLTRANSFERASE-LIKE PROTEIN 1"/>
    <property type="match status" value="1"/>
</dbReference>
<dbReference type="Gene3D" id="3.90.550.10">
    <property type="entry name" value="Spore Coat Polysaccharide Biosynthesis Protein SpsA, Chain A"/>
    <property type="match status" value="1"/>
</dbReference>
<dbReference type="Pfam" id="PF00535">
    <property type="entry name" value="Glycos_transf_2"/>
    <property type="match status" value="1"/>
</dbReference>
<dbReference type="GO" id="GO:0016758">
    <property type="term" value="F:hexosyltransferase activity"/>
    <property type="evidence" value="ECO:0007669"/>
    <property type="project" value="UniProtKB-ARBA"/>
</dbReference>
<sequence length="188" mass="21078">MGSSVTLSVLVPTVPQRSELARDLLSSLWQQAPTNVEILALCDNQRRSIGRKRNDMLAMAQGDYVAFVDDDDTVTEDYVESLLGGIMHGVDVVTFDVEVTLNGGKPFLARYSKDYPESSNLDGLWERLPNHLMCVRRELALQTGFPDVGVGEDADYAKRLRPLLRSEHCLGRVLYHYRYSDAVTLTQV</sequence>
<organism evidence="2 3">
    <name type="scientific">Mycolicibacterium moriokaense</name>
    <dbReference type="NCBI Taxonomy" id="39691"/>
    <lineage>
        <taxon>Bacteria</taxon>
        <taxon>Bacillati</taxon>
        <taxon>Actinomycetota</taxon>
        <taxon>Actinomycetes</taxon>
        <taxon>Mycobacteriales</taxon>
        <taxon>Mycobacteriaceae</taxon>
        <taxon>Mycolicibacterium</taxon>
    </lineage>
</organism>
<dbReference type="InterPro" id="IPR001173">
    <property type="entry name" value="Glyco_trans_2-like"/>
</dbReference>
<dbReference type="InterPro" id="IPR029044">
    <property type="entry name" value="Nucleotide-diphossugar_trans"/>
</dbReference>
<name>A0AAD1HBK7_9MYCO</name>
<evidence type="ECO:0000259" key="1">
    <source>
        <dbReference type="Pfam" id="PF00535"/>
    </source>
</evidence>
<proteinExistence type="predicted"/>
<accession>A0AAD1HBK7</accession>
<dbReference type="PANTHER" id="PTHR22916">
    <property type="entry name" value="GLYCOSYLTRANSFERASE"/>
    <property type="match status" value="1"/>
</dbReference>
<evidence type="ECO:0000313" key="2">
    <source>
        <dbReference type="EMBL" id="BBX01856.1"/>
    </source>
</evidence>
<reference evidence="2 3" key="1">
    <citation type="journal article" date="2019" name="Emerg. Microbes Infect.">
        <title>Comprehensive subspecies identification of 175 nontuberculous mycobacteria species based on 7547 genomic profiles.</title>
        <authorList>
            <person name="Matsumoto Y."/>
            <person name="Kinjo T."/>
            <person name="Motooka D."/>
            <person name="Nabeya D."/>
            <person name="Jung N."/>
            <person name="Uechi K."/>
            <person name="Horii T."/>
            <person name="Iida T."/>
            <person name="Fujita J."/>
            <person name="Nakamura S."/>
        </authorList>
    </citation>
    <scope>NUCLEOTIDE SEQUENCE [LARGE SCALE GENOMIC DNA]</scope>
    <source>
        <strain evidence="2 3">JCM 6375</strain>
    </source>
</reference>
<dbReference type="SUPFAM" id="SSF53448">
    <property type="entry name" value="Nucleotide-diphospho-sugar transferases"/>
    <property type="match status" value="1"/>
</dbReference>
<keyword evidence="3" id="KW-1185">Reference proteome</keyword>
<evidence type="ECO:0000313" key="3">
    <source>
        <dbReference type="Proteomes" id="UP000466681"/>
    </source>
</evidence>
<feature type="domain" description="Glycosyltransferase 2-like" evidence="1">
    <location>
        <begin position="45"/>
        <end position="102"/>
    </location>
</feature>
<dbReference type="KEGG" id="mmor:MMOR_27920"/>
<gene>
    <name evidence="2" type="ORF">MMOR_27920</name>
</gene>
<protein>
    <recommendedName>
        <fullName evidence="1">Glycosyltransferase 2-like domain-containing protein</fullName>
    </recommendedName>
</protein>
<dbReference type="Proteomes" id="UP000466681">
    <property type="component" value="Chromosome"/>
</dbReference>
<dbReference type="AlphaFoldDB" id="A0AAD1HBK7"/>